<dbReference type="InParanoid" id="A0A1S0TIA5"/>
<dbReference type="EMBL" id="JH712087">
    <property type="protein sequence ID" value="EFO14368.2"/>
    <property type="molecule type" value="Genomic_DNA"/>
</dbReference>
<gene>
    <name evidence="1" type="ORF">LOAG_14153</name>
</gene>
<dbReference type="KEGG" id="loa:LOAG_14153"/>
<name>A0A1S0TIA5_LOALO</name>
<reference evidence="1" key="1">
    <citation type="submission" date="2012-04" db="EMBL/GenBank/DDBJ databases">
        <title>The Genome Sequence of Loa loa.</title>
        <authorList>
            <consortium name="The Broad Institute Genome Sequencing Platform"/>
            <consortium name="Broad Institute Genome Sequencing Center for Infectious Disease"/>
            <person name="Nutman T.B."/>
            <person name="Fink D.L."/>
            <person name="Russ C."/>
            <person name="Young S."/>
            <person name="Zeng Q."/>
            <person name="Gargeya S."/>
            <person name="Alvarado L."/>
            <person name="Berlin A."/>
            <person name="Chapman S.B."/>
            <person name="Chen Z."/>
            <person name="Freedman E."/>
            <person name="Gellesch M."/>
            <person name="Goldberg J."/>
            <person name="Griggs A."/>
            <person name="Gujja S."/>
            <person name="Heilman E.R."/>
            <person name="Heiman D."/>
            <person name="Howarth C."/>
            <person name="Mehta T."/>
            <person name="Neiman D."/>
            <person name="Pearson M."/>
            <person name="Roberts A."/>
            <person name="Saif S."/>
            <person name="Shea T."/>
            <person name="Shenoy N."/>
            <person name="Sisk P."/>
            <person name="Stolte C."/>
            <person name="Sykes S."/>
            <person name="White J."/>
            <person name="Yandava C."/>
            <person name="Haas B."/>
            <person name="Henn M.R."/>
            <person name="Nusbaum C."/>
            <person name="Birren B."/>
        </authorList>
    </citation>
    <scope>NUCLEOTIDE SEQUENCE [LARGE SCALE GENOMIC DNA]</scope>
</reference>
<sequence length="53" mass="5960">MISRELETTSKGIVVMYIMAEYLGKCNITREMLFAFYRDGAPAVLGLRFGPAK</sequence>
<dbReference type="GeneID" id="9951631"/>
<dbReference type="AlphaFoldDB" id="A0A1S0TIA5"/>
<organism evidence="1">
    <name type="scientific">Loa loa</name>
    <name type="common">Eye worm</name>
    <name type="synonym">Filaria loa</name>
    <dbReference type="NCBI Taxonomy" id="7209"/>
    <lineage>
        <taxon>Eukaryota</taxon>
        <taxon>Metazoa</taxon>
        <taxon>Ecdysozoa</taxon>
        <taxon>Nematoda</taxon>
        <taxon>Chromadorea</taxon>
        <taxon>Rhabditida</taxon>
        <taxon>Spirurina</taxon>
        <taxon>Spiruromorpha</taxon>
        <taxon>Filarioidea</taxon>
        <taxon>Onchocercidae</taxon>
        <taxon>Loa</taxon>
    </lineage>
</organism>
<proteinExistence type="predicted"/>
<dbReference type="RefSeq" id="XP_003149701.2">
    <property type="nucleotide sequence ID" value="XM_003149653.2"/>
</dbReference>
<accession>A0A1S0TIA5</accession>
<dbReference type="OrthoDB" id="6580598at2759"/>
<protein>
    <submittedName>
        <fullName evidence="1">Uncharacterized protein</fullName>
    </submittedName>
</protein>
<evidence type="ECO:0000313" key="1">
    <source>
        <dbReference type="EMBL" id="EFO14368.2"/>
    </source>
</evidence>
<dbReference type="CTD" id="9951631"/>